<reference evidence="1" key="1">
    <citation type="submission" date="2022-08" db="EMBL/GenBank/DDBJ databases">
        <title>Genome Sequence of Lecanicillium fungicola.</title>
        <authorList>
            <person name="Buettner E."/>
        </authorList>
    </citation>
    <scope>NUCLEOTIDE SEQUENCE</scope>
    <source>
        <strain evidence="1">Babe33</strain>
    </source>
</reference>
<keyword evidence="2" id="KW-1185">Reference proteome</keyword>
<dbReference type="EMBL" id="JANJQO010000220">
    <property type="protein sequence ID" value="KAJ2980174.1"/>
    <property type="molecule type" value="Genomic_DNA"/>
</dbReference>
<sequence length="369" mass="41463">MESLSGEELLAQYTYTPVRVATGMVTPVRLPAKPNPRFWETTSGLGRLDKLPVEVLCMSFTYLDFVSLINISCTARRGHELIMAMPDYADALQFAGPALAALADTRILGAHTVASIIYALRSAECVSCGNFGALLFLLECERVCWKCLSQNQSLWVMPRQEAGGCFNLSAEQLQQLPCFRSIPGTKYFVGHQISHGESCIMVGVRAAKRLALQVHGSEEALQAYLESRRSAVEERYYHAWFHLHLANLVFTRHDPCAVFCLATIGTGMGRDNYNGMASVLFPYQASSNTPADGGVWCRGCEWTWIKHHTIPRDMQGLFPDEYHMYTWFDLALRERTPGEFLAHAQRCYGVRKMVQRKQEGKRDVFTGIL</sequence>
<name>A0ACC1NM73_9HYPO</name>
<proteinExistence type="predicted"/>
<organism evidence="1 2">
    <name type="scientific">Zarea fungicola</name>
    <dbReference type="NCBI Taxonomy" id="93591"/>
    <lineage>
        <taxon>Eukaryota</taxon>
        <taxon>Fungi</taxon>
        <taxon>Dikarya</taxon>
        <taxon>Ascomycota</taxon>
        <taxon>Pezizomycotina</taxon>
        <taxon>Sordariomycetes</taxon>
        <taxon>Hypocreomycetidae</taxon>
        <taxon>Hypocreales</taxon>
        <taxon>Cordycipitaceae</taxon>
        <taxon>Zarea</taxon>
    </lineage>
</organism>
<comment type="caution">
    <text evidence="1">The sequence shown here is derived from an EMBL/GenBank/DDBJ whole genome shotgun (WGS) entry which is preliminary data.</text>
</comment>
<accession>A0ACC1NM73</accession>
<dbReference type="Proteomes" id="UP001143910">
    <property type="component" value="Unassembled WGS sequence"/>
</dbReference>
<evidence type="ECO:0000313" key="2">
    <source>
        <dbReference type="Proteomes" id="UP001143910"/>
    </source>
</evidence>
<evidence type="ECO:0000313" key="1">
    <source>
        <dbReference type="EMBL" id="KAJ2980174.1"/>
    </source>
</evidence>
<gene>
    <name evidence="1" type="ORF">NQ176_g2801</name>
</gene>
<protein>
    <submittedName>
        <fullName evidence="1">Uncharacterized protein</fullName>
    </submittedName>
</protein>